<keyword evidence="3" id="KW-1185">Reference proteome</keyword>
<keyword evidence="1" id="KW-1133">Transmembrane helix</keyword>
<organism evidence="2 3">
    <name type="scientific">Fistulifera solaris</name>
    <name type="common">Oleaginous diatom</name>
    <dbReference type="NCBI Taxonomy" id="1519565"/>
    <lineage>
        <taxon>Eukaryota</taxon>
        <taxon>Sar</taxon>
        <taxon>Stramenopiles</taxon>
        <taxon>Ochrophyta</taxon>
        <taxon>Bacillariophyta</taxon>
        <taxon>Bacillariophyceae</taxon>
        <taxon>Bacillariophycidae</taxon>
        <taxon>Naviculales</taxon>
        <taxon>Naviculaceae</taxon>
        <taxon>Fistulifera</taxon>
    </lineage>
</organism>
<evidence type="ECO:0000313" key="3">
    <source>
        <dbReference type="Proteomes" id="UP000198406"/>
    </source>
</evidence>
<keyword evidence="1" id="KW-0812">Transmembrane</keyword>
<comment type="caution">
    <text evidence="2">The sequence shown here is derived from an EMBL/GenBank/DDBJ whole genome shotgun (WGS) entry which is preliminary data.</text>
</comment>
<evidence type="ECO:0000256" key="1">
    <source>
        <dbReference type="SAM" id="Phobius"/>
    </source>
</evidence>
<sequence length="400" mass="45557">MPFIYTCCQGELFLHLPGLGLTHVPTDYRELLQGLSIMLPAYVAGWAILSWLCWILLCRIVPSSSKDPVKPTSLFYIHSSLPLWSMLLAYGCLSHVLLPGEVGRQICRIALPPSQNWYYRYKDAKARLKEWENNPLSSPLGNVTASQGPEGALDVFFSPERANEIYERVLALKETHWVYSAPLGRGSGLFLLGRKYDGAKQAGQYLSFEQQTDLGQEMWQYFGDVMEELRQGTERLVKKEARLYRESWPPTFILHAGSALSVHQDIMNVHVDAILMKEFQEKHHQDTKLTCQWDHQLTLLVALHLPPHGAHFQYYDSHGKRYRVPHVLGKGLVCECQRPHNLGPFHPLDADSDELRVVLHAFLVPCRRDDNDSDVHYQVIGPLGFGTPYSTFETTLEMAS</sequence>
<dbReference type="InParanoid" id="A0A1Z5JFY6"/>
<dbReference type="AlphaFoldDB" id="A0A1Z5JFY6"/>
<dbReference type="Proteomes" id="UP000198406">
    <property type="component" value="Unassembled WGS sequence"/>
</dbReference>
<name>A0A1Z5JFY6_FISSO</name>
<reference evidence="2 3" key="1">
    <citation type="journal article" date="2015" name="Plant Cell">
        <title>Oil accumulation by the oleaginous diatom Fistulifera solaris as revealed by the genome and transcriptome.</title>
        <authorList>
            <person name="Tanaka T."/>
            <person name="Maeda Y."/>
            <person name="Veluchamy A."/>
            <person name="Tanaka M."/>
            <person name="Abida H."/>
            <person name="Marechal E."/>
            <person name="Bowler C."/>
            <person name="Muto M."/>
            <person name="Sunaga Y."/>
            <person name="Tanaka M."/>
            <person name="Yoshino T."/>
            <person name="Taniguchi T."/>
            <person name="Fukuda Y."/>
            <person name="Nemoto M."/>
            <person name="Matsumoto M."/>
            <person name="Wong P.S."/>
            <person name="Aburatani S."/>
            <person name="Fujibuchi W."/>
        </authorList>
    </citation>
    <scope>NUCLEOTIDE SEQUENCE [LARGE SCALE GENOMIC DNA]</scope>
    <source>
        <strain evidence="2 3">JPCC DA0580</strain>
    </source>
</reference>
<feature type="transmembrane region" description="Helical" evidence="1">
    <location>
        <begin position="39"/>
        <end position="62"/>
    </location>
</feature>
<gene>
    <name evidence="2" type="ORF">FisN_32Lh065</name>
</gene>
<evidence type="ECO:0000313" key="2">
    <source>
        <dbReference type="EMBL" id="GAX12913.1"/>
    </source>
</evidence>
<proteinExistence type="predicted"/>
<keyword evidence="1" id="KW-0472">Membrane</keyword>
<feature type="transmembrane region" description="Helical" evidence="1">
    <location>
        <begin position="74"/>
        <end position="98"/>
    </location>
</feature>
<protein>
    <submittedName>
        <fullName evidence="2">Uncharacterized protein</fullName>
    </submittedName>
</protein>
<accession>A0A1Z5JFY6</accession>
<dbReference type="EMBL" id="BDSP01000058">
    <property type="protein sequence ID" value="GAX12913.1"/>
    <property type="molecule type" value="Genomic_DNA"/>
</dbReference>